<evidence type="ECO:0000256" key="1">
    <source>
        <dbReference type="ARBA" id="ARBA00004123"/>
    </source>
</evidence>
<dbReference type="Pfam" id="PF00010">
    <property type="entry name" value="HLH"/>
    <property type="match status" value="1"/>
</dbReference>
<gene>
    <name evidence="10" type="ORF">RIMI_LOCUS5100955</name>
</gene>
<evidence type="ECO:0000256" key="4">
    <source>
        <dbReference type="ARBA" id="ARBA00022871"/>
    </source>
</evidence>
<keyword evidence="2" id="KW-0217">Developmental protein</keyword>
<keyword evidence="4" id="KW-0744">Spermatogenesis</keyword>
<protein>
    <recommendedName>
        <fullName evidence="9">BHLH domain-containing protein</fullName>
    </recommendedName>
</protein>
<dbReference type="PANTHER" id="PTHR15402">
    <property type="entry name" value="TRANSCRIPTION FACTOR-LIKE 5 PROTEIN"/>
    <property type="match status" value="1"/>
</dbReference>
<evidence type="ECO:0000256" key="8">
    <source>
        <dbReference type="ARBA" id="ARBA00023242"/>
    </source>
</evidence>
<dbReference type="Gene3D" id="4.10.280.10">
    <property type="entry name" value="Helix-loop-helix DNA-binding domain"/>
    <property type="match status" value="1"/>
</dbReference>
<feature type="non-terminal residue" evidence="10">
    <location>
        <position position="1"/>
    </location>
</feature>
<evidence type="ECO:0000313" key="11">
    <source>
        <dbReference type="Proteomes" id="UP001176940"/>
    </source>
</evidence>
<name>A0ABN9L3V5_9NEOB</name>
<evidence type="ECO:0000313" key="10">
    <source>
        <dbReference type="EMBL" id="CAJ0932476.1"/>
    </source>
</evidence>
<evidence type="ECO:0000256" key="2">
    <source>
        <dbReference type="ARBA" id="ARBA00022473"/>
    </source>
</evidence>
<dbReference type="EMBL" id="CAUEEQ010008552">
    <property type="protein sequence ID" value="CAJ0932476.1"/>
    <property type="molecule type" value="Genomic_DNA"/>
</dbReference>
<evidence type="ECO:0000256" key="3">
    <source>
        <dbReference type="ARBA" id="ARBA00022782"/>
    </source>
</evidence>
<dbReference type="Proteomes" id="UP001176940">
    <property type="component" value="Unassembled WGS sequence"/>
</dbReference>
<evidence type="ECO:0000256" key="6">
    <source>
        <dbReference type="ARBA" id="ARBA00023125"/>
    </source>
</evidence>
<proteinExistence type="predicted"/>
<keyword evidence="11" id="KW-1185">Reference proteome</keyword>
<dbReference type="PANTHER" id="PTHR15402:SF2">
    <property type="entry name" value="TRANSCRIPTION FACTOR LIKE 5"/>
    <property type="match status" value="1"/>
</dbReference>
<dbReference type="InterPro" id="IPR036638">
    <property type="entry name" value="HLH_DNA-bd_sf"/>
</dbReference>
<dbReference type="PROSITE" id="PS50888">
    <property type="entry name" value="BHLH"/>
    <property type="match status" value="1"/>
</dbReference>
<keyword evidence="8" id="KW-0539">Nucleus</keyword>
<dbReference type="InterPro" id="IPR011598">
    <property type="entry name" value="bHLH_dom"/>
</dbReference>
<keyword evidence="6" id="KW-0238">DNA-binding</keyword>
<reference evidence="10" key="1">
    <citation type="submission" date="2023-07" db="EMBL/GenBank/DDBJ databases">
        <authorList>
            <person name="Stuckert A."/>
        </authorList>
    </citation>
    <scope>NUCLEOTIDE SEQUENCE</scope>
</reference>
<evidence type="ECO:0000259" key="9">
    <source>
        <dbReference type="PROSITE" id="PS50888"/>
    </source>
</evidence>
<feature type="domain" description="BHLH" evidence="9">
    <location>
        <begin position="1"/>
        <end position="37"/>
    </location>
</feature>
<dbReference type="SUPFAM" id="SSF47459">
    <property type="entry name" value="HLH, helix-loop-helix DNA-binding domain"/>
    <property type="match status" value="1"/>
</dbReference>
<sequence length="90" mass="10074">RRIRVCCDELNSLVPFCTVETDKATTLQWTTTFLKYIQEKHGDTLKKEFEAVFCGGTGIRLKVSRSEGAKSGIVQEEVGSSSFQNISNRV</sequence>
<evidence type="ECO:0000256" key="7">
    <source>
        <dbReference type="ARBA" id="ARBA00023163"/>
    </source>
</evidence>
<comment type="caution">
    <text evidence="10">The sequence shown here is derived from an EMBL/GenBank/DDBJ whole genome shotgun (WGS) entry which is preliminary data.</text>
</comment>
<accession>A0ABN9L3V5</accession>
<keyword evidence="5" id="KW-0805">Transcription regulation</keyword>
<dbReference type="InterPro" id="IPR039583">
    <property type="entry name" value="TCFL5/SOLH1/2"/>
</dbReference>
<keyword evidence="3" id="KW-0221">Differentiation</keyword>
<keyword evidence="7" id="KW-0804">Transcription</keyword>
<organism evidence="10 11">
    <name type="scientific">Ranitomeya imitator</name>
    <name type="common">mimic poison frog</name>
    <dbReference type="NCBI Taxonomy" id="111125"/>
    <lineage>
        <taxon>Eukaryota</taxon>
        <taxon>Metazoa</taxon>
        <taxon>Chordata</taxon>
        <taxon>Craniata</taxon>
        <taxon>Vertebrata</taxon>
        <taxon>Euteleostomi</taxon>
        <taxon>Amphibia</taxon>
        <taxon>Batrachia</taxon>
        <taxon>Anura</taxon>
        <taxon>Neobatrachia</taxon>
        <taxon>Hyloidea</taxon>
        <taxon>Dendrobatidae</taxon>
        <taxon>Dendrobatinae</taxon>
        <taxon>Ranitomeya</taxon>
    </lineage>
</organism>
<evidence type="ECO:0000256" key="5">
    <source>
        <dbReference type="ARBA" id="ARBA00023015"/>
    </source>
</evidence>
<comment type="subcellular location">
    <subcellularLocation>
        <location evidence="1">Nucleus</location>
    </subcellularLocation>
</comment>